<dbReference type="WBParaSite" id="ACOC_0000653901-mRNA-1">
    <property type="protein sequence ID" value="ACOC_0000653901-mRNA-1"/>
    <property type="gene ID" value="ACOC_0000653901"/>
</dbReference>
<sequence length="311" mass="35736">MKRASDNPETVVPRKFIKQNREELESADTAALIEKILSLTDQLNEANEMVRTLKTRVALSRLQVLQKDKELKDLLKERNDAYYSGVGTNPAERDQLLDPFFYETFIAMKEKIARREKEITELRETVKALEGGKDCKILYQFLESKNHVMKKMREHEKNIRKISTLQNRLALAHNALNVVRKEKKDYAKEISERDAKIAELEKDLCQYRQSVFEEVASEHTELDQEEDPKPDIASEKQETKMEEEEKLTVDLVEDDSDVVILDDKNDGVHVDMSALHQDCGGAKETVDSVSRSPGDNRKVSMDENGVLKITV</sequence>
<organism evidence="4">
    <name type="scientific">Angiostrongylus costaricensis</name>
    <name type="common">Nematode worm</name>
    <dbReference type="NCBI Taxonomy" id="334426"/>
    <lineage>
        <taxon>Eukaryota</taxon>
        <taxon>Metazoa</taxon>
        <taxon>Ecdysozoa</taxon>
        <taxon>Nematoda</taxon>
        <taxon>Chromadorea</taxon>
        <taxon>Rhabditida</taxon>
        <taxon>Rhabditina</taxon>
        <taxon>Rhabditomorpha</taxon>
        <taxon>Strongyloidea</taxon>
        <taxon>Metastrongylidae</taxon>
        <taxon>Angiostrongylus</taxon>
    </lineage>
</organism>
<reference evidence="2 3" key="2">
    <citation type="submission" date="2018-11" db="EMBL/GenBank/DDBJ databases">
        <authorList>
            <consortium name="Pathogen Informatics"/>
        </authorList>
    </citation>
    <scope>NUCLEOTIDE SEQUENCE [LARGE SCALE GENOMIC DNA]</scope>
    <source>
        <strain evidence="2 3">Costa Rica</strain>
    </source>
</reference>
<feature type="compositionally biased region" description="Basic and acidic residues" evidence="1">
    <location>
        <begin position="216"/>
        <end position="240"/>
    </location>
</feature>
<reference evidence="4" key="1">
    <citation type="submission" date="2016-04" db="UniProtKB">
        <authorList>
            <consortium name="WormBaseParasite"/>
        </authorList>
    </citation>
    <scope>IDENTIFICATION</scope>
</reference>
<dbReference type="AlphaFoldDB" id="A0A158PHL9"/>
<dbReference type="EMBL" id="UYYA01003954">
    <property type="protein sequence ID" value="VDM58125.1"/>
    <property type="molecule type" value="Genomic_DNA"/>
</dbReference>
<dbReference type="OMA" id="ESERDCK"/>
<feature type="region of interest" description="Disordered" evidence="1">
    <location>
        <begin position="216"/>
        <end position="245"/>
    </location>
</feature>
<gene>
    <name evidence="2" type="ORF">ACOC_LOCUS6540</name>
</gene>
<proteinExistence type="predicted"/>
<dbReference type="OrthoDB" id="5856315at2759"/>
<accession>A0A158PHL9</accession>
<protein>
    <submittedName>
        <fullName evidence="4">THO complex subunit 7 homolog</fullName>
    </submittedName>
</protein>
<dbReference type="Proteomes" id="UP000267027">
    <property type="component" value="Unassembled WGS sequence"/>
</dbReference>
<evidence type="ECO:0000313" key="2">
    <source>
        <dbReference type="EMBL" id="VDM58125.1"/>
    </source>
</evidence>
<keyword evidence="3" id="KW-1185">Reference proteome</keyword>
<evidence type="ECO:0000313" key="4">
    <source>
        <dbReference type="WBParaSite" id="ACOC_0000653901-mRNA-1"/>
    </source>
</evidence>
<evidence type="ECO:0000256" key="1">
    <source>
        <dbReference type="SAM" id="MobiDB-lite"/>
    </source>
</evidence>
<name>A0A158PHL9_ANGCS</name>
<evidence type="ECO:0000313" key="3">
    <source>
        <dbReference type="Proteomes" id="UP000267027"/>
    </source>
</evidence>
<feature type="region of interest" description="Disordered" evidence="1">
    <location>
        <begin position="279"/>
        <end position="304"/>
    </location>
</feature>